<proteinExistence type="predicted"/>
<dbReference type="EMBL" id="CP117811">
    <property type="protein sequence ID" value="WDE95652.1"/>
    <property type="molecule type" value="Genomic_DNA"/>
</dbReference>
<protein>
    <submittedName>
        <fullName evidence="1">Uncharacterized protein</fullName>
    </submittedName>
</protein>
<dbReference type="RefSeq" id="WP_274149361.1">
    <property type="nucleotide sequence ID" value="NZ_CP117811.1"/>
</dbReference>
<sequence>MVSSLIRPLLPYKCSGHGCACDIAGKELAGCACFGIIEESNEKADLNTCTPEIKSCCSAEKEEHTPKNNDSTIDKTGCDGLLSDLYEMLDRHLNFQIHASTTTHYFIYPSSPIKLLAYQQVKLIALDKIPIV</sequence>
<evidence type="ECO:0000313" key="1">
    <source>
        <dbReference type="EMBL" id="WDE95652.1"/>
    </source>
</evidence>
<dbReference type="Proteomes" id="UP001214250">
    <property type="component" value="Chromosome 1"/>
</dbReference>
<accession>A0ABY7VRY3</accession>
<keyword evidence="2" id="KW-1185">Reference proteome</keyword>
<evidence type="ECO:0000313" key="2">
    <source>
        <dbReference type="Proteomes" id="UP001214250"/>
    </source>
</evidence>
<gene>
    <name evidence="1" type="ORF">PQO03_07945</name>
</gene>
<organism evidence="1 2">
    <name type="scientific">Lentisphaera profundi</name>
    <dbReference type="NCBI Taxonomy" id="1658616"/>
    <lineage>
        <taxon>Bacteria</taxon>
        <taxon>Pseudomonadati</taxon>
        <taxon>Lentisphaerota</taxon>
        <taxon>Lentisphaeria</taxon>
        <taxon>Lentisphaerales</taxon>
        <taxon>Lentisphaeraceae</taxon>
        <taxon>Lentisphaera</taxon>
    </lineage>
</organism>
<reference evidence="1 2" key="1">
    <citation type="submission" date="2023-02" db="EMBL/GenBank/DDBJ databases">
        <title>Genome sequence of Lentisphaera profundi SAORIC-696.</title>
        <authorList>
            <person name="Kim e."/>
            <person name="Cho J.-C."/>
            <person name="Choi A."/>
            <person name="Kang I."/>
        </authorList>
    </citation>
    <scope>NUCLEOTIDE SEQUENCE [LARGE SCALE GENOMIC DNA]</scope>
    <source>
        <strain evidence="1 2">SAORIC-696</strain>
    </source>
</reference>
<name>A0ABY7VRY3_9BACT</name>